<evidence type="ECO:0000313" key="3">
    <source>
        <dbReference type="Proteomes" id="UP001529369"/>
    </source>
</evidence>
<feature type="domain" description="Methyltransferase type 12" evidence="1">
    <location>
        <begin position="61"/>
        <end position="160"/>
    </location>
</feature>
<sequence>MTDAADGHLAAQYEAFPYPARDPREEAKRLIIGSPSHLREIDHWIFGARRPASRPLQALFAGGGSGDGTMMLAQQMAWAGRPGSVTWLDRSGAARRLAEARAAVRKLENIRFEQGSLLELAGSGLGPFDYIDCCGVLHHLPDPLAGLRSLVSVLAPGGGLGLMVYAPHGRTGVYMLQDALRQLAPATEAPAARVEVARRLWRQVPETAWLKRNPWLTDHISGGDAGIYDLLLNPRDAAFTVPQLGALVAAAGLRVACWVEPVRYDPDSYLADPRLRARTAAMAPLERAALAESITGNMGIHIVYCVRAGDPEAAPPWDDPAAVPTLREMDGPALAKGLPRDGTIGVTFDGLRVSLPLPRLAGAILQRVDGRRCFGAIADELAANGVSREAFWRDLPLLRRSMEAMNRLLITAPA</sequence>
<dbReference type="InterPro" id="IPR029063">
    <property type="entry name" value="SAM-dependent_MTases_sf"/>
</dbReference>
<reference evidence="3" key="1">
    <citation type="journal article" date="2019" name="Int. J. Syst. Evol. Microbiol.">
        <title>The Global Catalogue of Microorganisms (GCM) 10K type strain sequencing project: providing services to taxonomists for standard genome sequencing and annotation.</title>
        <authorList>
            <consortium name="The Broad Institute Genomics Platform"/>
            <consortium name="The Broad Institute Genome Sequencing Center for Infectious Disease"/>
            <person name="Wu L."/>
            <person name="Ma J."/>
        </authorList>
    </citation>
    <scope>NUCLEOTIDE SEQUENCE [LARGE SCALE GENOMIC DNA]</scope>
    <source>
        <strain evidence="3">CECT 7131</strain>
    </source>
</reference>
<evidence type="ECO:0000259" key="1">
    <source>
        <dbReference type="Pfam" id="PF08242"/>
    </source>
</evidence>
<protein>
    <submittedName>
        <fullName evidence="2">Class I SAM-dependent methyltransferase</fullName>
        <ecNumber evidence="2">2.1.-.-</ecNumber>
    </submittedName>
</protein>
<dbReference type="Proteomes" id="UP001529369">
    <property type="component" value="Unassembled WGS sequence"/>
</dbReference>
<evidence type="ECO:0000313" key="2">
    <source>
        <dbReference type="EMBL" id="MDN3567465.1"/>
    </source>
</evidence>
<gene>
    <name evidence="2" type="ORF">QWZ14_24060</name>
</gene>
<keyword evidence="3" id="KW-1185">Reference proteome</keyword>
<keyword evidence="2" id="KW-0808">Transferase</keyword>
<dbReference type="GO" id="GO:0032259">
    <property type="term" value="P:methylation"/>
    <property type="evidence" value="ECO:0007669"/>
    <property type="project" value="UniProtKB-KW"/>
</dbReference>
<dbReference type="EC" id="2.1.-.-" evidence="2"/>
<name>A0ABT8ACL0_9PROT</name>
<dbReference type="Gene3D" id="3.40.50.150">
    <property type="entry name" value="Vaccinia Virus protein VP39"/>
    <property type="match status" value="1"/>
</dbReference>
<dbReference type="GO" id="GO:0008168">
    <property type="term" value="F:methyltransferase activity"/>
    <property type="evidence" value="ECO:0007669"/>
    <property type="project" value="UniProtKB-KW"/>
</dbReference>
<dbReference type="CDD" id="cd02440">
    <property type="entry name" value="AdoMet_MTases"/>
    <property type="match status" value="1"/>
</dbReference>
<comment type="caution">
    <text evidence="2">The sequence shown here is derived from an EMBL/GenBank/DDBJ whole genome shotgun (WGS) entry which is preliminary data.</text>
</comment>
<dbReference type="RefSeq" id="WP_290319501.1">
    <property type="nucleotide sequence ID" value="NZ_JAUFPN010000194.1"/>
</dbReference>
<dbReference type="InterPro" id="IPR013217">
    <property type="entry name" value="Methyltransf_12"/>
</dbReference>
<dbReference type="Pfam" id="PF08242">
    <property type="entry name" value="Methyltransf_12"/>
    <property type="match status" value="1"/>
</dbReference>
<dbReference type="EMBL" id="JAUFPN010000194">
    <property type="protein sequence ID" value="MDN3567465.1"/>
    <property type="molecule type" value="Genomic_DNA"/>
</dbReference>
<proteinExistence type="predicted"/>
<dbReference type="SUPFAM" id="SSF53335">
    <property type="entry name" value="S-adenosyl-L-methionine-dependent methyltransferases"/>
    <property type="match status" value="1"/>
</dbReference>
<keyword evidence="2" id="KW-0489">Methyltransferase</keyword>
<organism evidence="2 3">
    <name type="scientific">Paeniroseomonas aquatica</name>
    <dbReference type="NCBI Taxonomy" id="373043"/>
    <lineage>
        <taxon>Bacteria</taxon>
        <taxon>Pseudomonadati</taxon>
        <taxon>Pseudomonadota</taxon>
        <taxon>Alphaproteobacteria</taxon>
        <taxon>Acetobacterales</taxon>
        <taxon>Acetobacteraceae</taxon>
        <taxon>Paeniroseomonas</taxon>
    </lineage>
</organism>
<accession>A0ABT8ACL0</accession>